<evidence type="ECO:0000313" key="1">
    <source>
        <dbReference type="EnsemblPlants" id="TraesCS5A02G083300.1"/>
    </source>
</evidence>
<reference evidence="1" key="1">
    <citation type="submission" date="2018-08" db="EMBL/GenBank/DDBJ databases">
        <authorList>
            <person name="Rossello M."/>
        </authorList>
    </citation>
    <scope>NUCLEOTIDE SEQUENCE [LARGE SCALE GENOMIC DNA]</scope>
    <source>
        <strain evidence="1">cv. Chinese Spring</strain>
    </source>
</reference>
<reference evidence="1" key="2">
    <citation type="submission" date="2018-10" db="UniProtKB">
        <authorList>
            <consortium name="EnsemblPlants"/>
        </authorList>
    </citation>
    <scope>IDENTIFICATION</scope>
</reference>
<accession>A0A3B6KDT8</accession>
<name>A0A3B6KDT8_WHEAT</name>
<dbReference type="SMR" id="A0A3B6KDT8"/>
<proteinExistence type="predicted"/>
<dbReference type="Gramene" id="TraesCS5A02G083300.1">
    <property type="protein sequence ID" value="TraesCS5A02G083300.1"/>
    <property type="gene ID" value="TraesCS5A02G083300"/>
</dbReference>
<dbReference type="Gramene" id="TraesRN5A0100217100.1">
    <property type="protein sequence ID" value="TraesRN5A0100217100.1"/>
    <property type="gene ID" value="TraesRN5A0100217100"/>
</dbReference>
<dbReference type="EnsemblPlants" id="TraesCS5A02G083300.1">
    <property type="protein sequence ID" value="TraesCS5A02G083300.1"/>
    <property type="gene ID" value="TraesCS5A02G083300"/>
</dbReference>
<dbReference type="Gramene" id="TraesLDM5A03G02603020.1">
    <property type="protein sequence ID" value="TraesLDM5A03G02603020.1"/>
    <property type="gene ID" value="TraesLDM5A03G02603020"/>
</dbReference>
<dbReference type="OMA" id="PWHYVAR"/>
<dbReference type="Gramene" id="TraesJUL5A03G02619260.1">
    <property type="protein sequence ID" value="TraesJUL5A03G02619260.1"/>
    <property type="gene ID" value="TraesJUL5A03G02619260"/>
</dbReference>
<evidence type="ECO:0000313" key="2">
    <source>
        <dbReference type="Proteomes" id="UP000019116"/>
    </source>
</evidence>
<organism evidence="1">
    <name type="scientific">Triticum aestivum</name>
    <name type="common">Wheat</name>
    <dbReference type="NCBI Taxonomy" id="4565"/>
    <lineage>
        <taxon>Eukaryota</taxon>
        <taxon>Viridiplantae</taxon>
        <taxon>Streptophyta</taxon>
        <taxon>Embryophyta</taxon>
        <taxon>Tracheophyta</taxon>
        <taxon>Spermatophyta</taxon>
        <taxon>Magnoliopsida</taxon>
        <taxon>Liliopsida</taxon>
        <taxon>Poales</taxon>
        <taxon>Poaceae</taxon>
        <taxon>BOP clade</taxon>
        <taxon>Pooideae</taxon>
        <taxon>Triticodae</taxon>
        <taxon>Triticeae</taxon>
        <taxon>Triticinae</taxon>
        <taxon>Triticum</taxon>
    </lineage>
</organism>
<dbReference type="AlphaFoldDB" id="A0A3B6KDT8"/>
<dbReference type="STRING" id="4565.A0A3B6KDT8"/>
<dbReference type="Proteomes" id="UP000019116">
    <property type="component" value="Chromosome 5A"/>
</dbReference>
<dbReference type="Gramene" id="TraesCS5A03G0210500.1">
    <property type="protein sequence ID" value="TraesCS5A03G0210500.1.CDS"/>
    <property type="gene ID" value="TraesCS5A03G0210500"/>
</dbReference>
<dbReference type="OrthoDB" id="1110660at2759"/>
<keyword evidence="2" id="KW-1185">Reference proteome</keyword>
<protein>
    <recommendedName>
        <fullName evidence="3">DEAD/DEAH box helicase domain-containing protein</fullName>
    </recommendedName>
</protein>
<evidence type="ECO:0008006" key="3">
    <source>
        <dbReference type="Google" id="ProtNLM"/>
    </source>
</evidence>
<sequence>MAPAAASGEITVSHRLALVILVAPWHYVARASGLHVVRKVAVTTGVSTSTTTGVASARAVTSPPDPDVVEGMSIQQCAVTSPPDPAVVKGVSIQQRAVIPIITVHGVIAQAQSGAGKTSMISLFVCQVIETNVHE</sequence>